<proteinExistence type="predicted"/>
<comment type="caution">
    <text evidence="1">The sequence shown here is derived from an EMBL/GenBank/DDBJ whole genome shotgun (WGS) entry which is preliminary data.</text>
</comment>
<gene>
    <name evidence="1" type="ORF">DL762_005371</name>
</gene>
<evidence type="ECO:0000313" key="2">
    <source>
        <dbReference type="Proteomes" id="UP000294003"/>
    </source>
</evidence>
<name>A0ABY0H526_9PEZI</name>
<dbReference type="EMBL" id="QJNS01000146">
    <property type="protein sequence ID" value="RYO85030.1"/>
    <property type="molecule type" value="Genomic_DNA"/>
</dbReference>
<protein>
    <submittedName>
        <fullName evidence="1">Uncharacterized protein</fullName>
    </submittedName>
</protein>
<organism evidence="1 2">
    <name type="scientific">Monosporascus cannonballus</name>
    <dbReference type="NCBI Taxonomy" id="155416"/>
    <lineage>
        <taxon>Eukaryota</taxon>
        <taxon>Fungi</taxon>
        <taxon>Dikarya</taxon>
        <taxon>Ascomycota</taxon>
        <taxon>Pezizomycotina</taxon>
        <taxon>Sordariomycetes</taxon>
        <taxon>Xylariomycetidae</taxon>
        <taxon>Xylariales</taxon>
        <taxon>Xylariales incertae sedis</taxon>
        <taxon>Monosporascus</taxon>
    </lineage>
</organism>
<evidence type="ECO:0000313" key="1">
    <source>
        <dbReference type="EMBL" id="RYO85030.1"/>
    </source>
</evidence>
<reference evidence="1 2" key="1">
    <citation type="submission" date="2018-06" db="EMBL/GenBank/DDBJ databases">
        <title>Complete Genomes of Monosporascus.</title>
        <authorList>
            <person name="Robinson A.J."/>
            <person name="Natvig D.O."/>
        </authorList>
    </citation>
    <scope>NUCLEOTIDE SEQUENCE [LARGE SCALE GENOMIC DNA]</scope>
    <source>
        <strain evidence="1 2">CBS 609.92</strain>
    </source>
</reference>
<accession>A0ABY0H526</accession>
<sequence length="106" mass="12207">MVRRRVRRTVILHLGAVHETRAIRPRLLAVRILPRALATSIFHLFSPIPKILEQLTLQIREPHNIIQLRDLYLTTVIHTAMHIHQSEAIQDLILPTMPVARLGVPL</sequence>
<keyword evidence="2" id="KW-1185">Reference proteome</keyword>
<dbReference type="Proteomes" id="UP000294003">
    <property type="component" value="Unassembled WGS sequence"/>
</dbReference>